<sequence length="61" mass="6781">MTPMQERVESVLAAPPAGATGLLILGYPLSDVVLWLNFTYVALLLVYKLYKIWKDDIKGGK</sequence>
<organism evidence="2">
    <name type="scientific">feces metagenome</name>
    <dbReference type="NCBI Taxonomy" id="1861841"/>
    <lineage>
        <taxon>unclassified sequences</taxon>
        <taxon>metagenomes</taxon>
        <taxon>organismal metagenomes</taxon>
    </lineage>
</organism>
<accession>A0A7M2QP54</accession>
<evidence type="ECO:0000256" key="1">
    <source>
        <dbReference type="SAM" id="Phobius"/>
    </source>
</evidence>
<evidence type="ECO:0000313" key="2">
    <source>
        <dbReference type="EMBL" id="QOV05509.1"/>
    </source>
</evidence>
<keyword evidence="1" id="KW-1133">Transmembrane helix</keyword>
<reference evidence="2" key="1">
    <citation type="submission" date="2020-09" db="EMBL/GenBank/DDBJ databases">
        <authorList>
            <person name="Eze J.U."/>
            <person name="Rahube T.O."/>
        </authorList>
    </citation>
    <scope>NUCLEOTIDE SEQUENCE</scope>
</reference>
<evidence type="ECO:0008006" key="3">
    <source>
        <dbReference type="Google" id="ProtNLM"/>
    </source>
</evidence>
<protein>
    <recommendedName>
        <fullName evidence="3">Holin</fullName>
    </recommendedName>
</protein>
<name>A0A7M2QP54_9ZZZZ</name>
<feature type="transmembrane region" description="Helical" evidence="1">
    <location>
        <begin position="32"/>
        <end position="50"/>
    </location>
</feature>
<keyword evidence="1" id="KW-0812">Transmembrane</keyword>
<dbReference type="AlphaFoldDB" id="A0A7M2QP54"/>
<dbReference type="EMBL" id="MT993626">
    <property type="protein sequence ID" value="QOV05509.1"/>
    <property type="molecule type" value="Genomic_DNA"/>
</dbReference>
<keyword evidence="1" id="KW-0472">Membrane</keyword>
<proteinExistence type="predicted"/>